<proteinExistence type="predicted"/>
<feature type="compositionally biased region" description="Polar residues" evidence="1">
    <location>
        <begin position="141"/>
        <end position="156"/>
    </location>
</feature>
<dbReference type="EMBL" id="AAZO01003091">
    <property type="status" value="NOT_ANNOTATED_CDS"/>
    <property type="molecule type" value="Genomic_DNA"/>
</dbReference>
<feature type="compositionally biased region" description="Basic and acidic residues" evidence="1">
    <location>
        <begin position="161"/>
        <end position="190"/>
    </location>
</feature>
<feature type="region of interest" description="Disordered" evidence="1">
    <location>
        <begin position="71"/>
        <end position="206"/>
    </location>
</feature>
<dbReference type="GeneID" id="8235543"/>
<dbReference type="EnsemblMetazoa" id="PHUM267480-RA">
    <property type="protein sequence ID" value="PHUM267480-PA"/>
    <property type="gene ID" value="PHUM267480"/>
</dbReference>
<accession>E0VKL8</accession>
<protein>
    <submittedName>
        <fullName evidence="2 3">Uncharacterized protein</fullName>
    </submittedName>
</protein>
<feature type="region of interest" description="Disordered" evidence="1">
    <location>
        <begin position="1"/>
        <end position="53"/>
    </location>
</feature>
<reference evidence="3" key="3">
    <citation type="submission" date="2021-02" db="UniProtKB">
        <authorList>
            <consortium name="EnsemblMetazoa"/>
        </authorList>
    </citation>
    <scope>IDENTIFICATION</scope>
    <source>
        <strain evidence="3">USDA</strain>
    </source>
</reference>
<reference evidence="2" key="2">
    <citation type="submission" date="2007-04" db="EMBL/GenBank/DDBJ databases">
        <title>The genome of the human body louse.</title>
        <authorList>
            <consortium name="The Human Body Louse Genome Consortium"/>
            <person name="Kirkness E."/>
            <person name="Walenz B."/>
            <person name="Hass B."/>
            <person name="Bruggner R."/>
            <person name="Strausberg R."/>
        </authorList>
    </citation>
    <scope>NUCLEOTIDE SEQUENCE</scope>
    <source>
        <strain evidence="2">USDA</strain>
    </source>
</reference>
<evidence type="ECO:0000256" key="1">
    <source>
        <dbReference type="SAM" id="MobiDB-lite"/>
    </source>
</evidence>
<name>E0VKL8_PEDHC</name>
<reference evidence="2" key="1">
    <citation type="submission" date="2007-04" db="EMBL/GenBank/DDBJ databases">
        <title>Annotation of Pediculus humanus corporis strain USDA.</title>
        <authorList>
            <person name="Kirkness E."/>
            <person name="Hannick L."/>
            <person name="Hass B."/>
            <person name="Bruggner R."/>
            <person name="Lawson D."/>
            <person name="Bidwell S."/>
            <person name="Joardar V."/>
            <person name="Caler E."/>
            <person name="Walenz B."/>
            <person name="Inman J."/>
            <person name="Schobel S."/>
            <person name="Galinsky K."/>
            <person name="Amedeo P."/>
            <person name="Strausberg R."/>
        </authorList>
    </citation>
    <scope>NUCLEOTIDE SEQUENCE</scope>
    <source>
        <strain evidence="2">USDA</strain>
    </source>
</reference>
<gene>
    <name evidence="3" type="primary">8235543</name>
    <name evidence="2" type="ORF">Phum_PHUM267480</name>
</gene>
<evidence type="ECO:0000313" key="3">
    <source>
        <dbReference type="EnsemblMetazoa" id="PHUM267480-PA"/>
    </source>
</evidence>
<feature type="compositionally biased region" description="Low complexity" evidence="1">
    <location>
        <begin position="15"/>
        <end position="34"/>
    </location>
</feature>
<keyword evidence="4" id="KW-1185">Reference proteome</keyword>
<feature type="compositionally biased region" description="Basic and acidic residues" evidence="1">
    <location>
        <begin position="197"/>
        <end position="206"/>
    </location>
</feature>
<dbReference type="VEuPathDB" id="VectorBase:PHUM267480"/>
<feature type="compositionally biased region" description="Basic and acidic residues" evidence="1">
    <location>
        <begin position="125"/>
        <end position="140"/>
    </location>
</feature>
<dbReference type="CTD" id="8235543"/>
<evidence type="ECO:0000313" key="4">
    <source>
        <dbReference type="Proteomes" id="UP000009046"/>
    </source>
</evidence>
<dbReference type="KEGG" id="phu:Phum_PHUM267480"/>
<dbReference type="EMBL" id="DS235248">
    <property type="protein sequence ID" value="EEB13924.1"/>
    <property type="molecule type" value="Genomic_DNA"/>
</dbReference>
<sequence length="206" mass="23914">MPKKNTHDTTRHDITTTTTTTHTTNKQTQTQTHTRYFGERKSAPGTPGRKNNKIKMRKITSMSGSESIHAFHSIPEMSYSRPMTPVKTTKKNNNNDNNNDDDDSPGKNMRKNSEFRVPSLNDNLSKCDTRKIKNQEDNLQQHKVNFTNDKPLTNNYYYHHQRPDDNKSDESSDFDKDKSKFNRNDSKDFSIKNSMTGRDDDHLNEN</sequence>
<feature type="compositionally biased region" description="Basic and acidic residues" evidence="1">
    <location>
        <begin position="1"/>
        <end position="14"/>
    </location>
</feature>
<organism>
    <name type="scientific">Pediculus humanus subsp. corporis</name>
    <name type="common">Body louse</name>
    <dbReference type="NCBI Taxonomy" id="121224"/>
    <lineage>
        <taxon>Eukaryota</taxon>
        <taxon>Metazoa</taxon>
        <taxon>Ecdysozoa</taxon>
        <taxon>Arthropoda</taxon>
        <taxon>Hexapoda</taxon>
        <taxon>Insecta</taxon>
        <taxon>Pterygota</taxon>
        <taxon>Neoptera</taxon>
        <taxon>Paraneoptera</taxon>
        <taxon>Psocodea</taxon>
        <taxon>Troctomorpha</taxon>
        <taxon>Phthiraptera</taxon>
        <taxon>Anoplura</taxon>
        <taxon>Pediculidae</taxon>
        <taxon>Pediculus</taxon>
    </lineage>
</organism>
<dbReference type="RefSeq" id="XP_002426662.1">
    <property type="nucleotide sequence ID" value="XM_002426617.1"/>
</dbReference>
<evidence type="ECO:0000313" key="2">
    <source>
        <dbReference type="EMBL" id="EEB13924.1"/>
    </source>
</evidence>
<dbReference type="AlphaFoldDB" id="E0VKL8"/>
<dbReference type="Proteomes" id="UP000009046">
    <property type="component" value="Unassembled WGS sequence"/>
</dbReference>
<dbReference type="InParanoid" id="E0VKL8"/>
<dbReference type="HOGENOM" id="CLU_1333352_0_0_1"/>